<reference evidence="1" key="1">
    <citation type="submission" date="2023-10" db="EMBL/GenBank/DDBJ databases">
        <title>Genome assembly of Pristionchus species.</title>
        <authorList>
            <person name="Yoshida K."/>
            <person name="Sommer R.J."/>
        </authorList>
    </citation>
    <scope>NUCLEOTIDE SEQUENCE</scope>
    <source>
        <strain evidence="1">RS0144</strain>
    </source>
</reference>
<dbReference type="Gene3D" id="3.50.4.10">
    <property type="entry name" value="Hepatocyte Growth Factor"/>
    <property type="match status" value="1"/>
</dbReference>
<comment type="caution">
    <text evidence="1">The sequence shown here is derived from an EMBL/GenBank/DDBJ whole genome shotgun (WGS) entry which is preliminary data.</text>
</comment>
<name>A0AAV5SH68_9BILA</name>
<dbReference type="Proteomes" id="UP001432027">
    <property type="component" value="Unassembled WGS sequence"/>
</dbReference>
<dbReference type="SUPFAM" id="SSF57414">
    <property type="entry name" value="Hairpin loop containing domain-like"/>
    <property type="match status" value="1"/>
</dbReference>
<proteinExistence type="predicted"/>
<sequence>THSLCFVDTVVGKPGRLTSTSPVIDATHCKTVCADTDTCDSFIFHSNICKLFAPSAKSFQCSNPYREMVKETTGNQLIL</sequence>
<keyword evidence="2" id="KW-1185">Reference proteome</keyword>
<organism evidence="1 2">
    <name type="scientific">Pristionchus entomophagus</name>
    <dbReference type="NCBI Taxonomy" id="358040"/>
    <lineage>
        <taxon>Eukaryota</taxon>
        <taxon>Metazoa</taxon>
        <taxon>Ecdysozoa</taxon>
        <taxon>Nematoda</taxon>
        <taxon>Chromadorea</taxon>
        <taxon>Rhabditida</taxon>
        <taxon>Rhabditina</taxon>
        <taxon>Diplogasteromorpha</taxon>
        <taxon>Diplogasteroidea</taxon>
        <taxon>Neodiplogasteridae</taxon>
        <taxon>Pristionchus</taxon>
    </lineage>
</organism>
<evidence type="ECO:0000313" key="2">
    <source>
        <dbReference type="Proteomes" id="UP001432027"/>
    </source>
</evidence>
<feature type="non-terminal residue" evidence="1">
    <location>
        <position position="1"/>
    </location>
</feature>
<evidence type="ECO:0000313" key="1">
    <source>
        <dbReference type="EMBL" id="GMS80744.1"/>
    </source>
</evidence>
<protein>
    <recommendedName>
        <fullName evidence="3">Apple domain-containing protein</fullName>
    </recommendedName>
</protein>
<dbReference type="EMBL" id="BTSX01000001">
    <property type="protein sequence ID" value="GMS80744.1"/>
    <property type="molecule type" value="Genomic_DNA"/>
</dbReference>
<evidence type="ECO:0008006" key="3">
    <source>
        <dbReference type="Google" id="ProtNLM"/>
    </source>
</evidence>
<accession>A0AAV5SH68</accession>
<gene>
    <name evidence="1" type="ORF">PENTCL1PPCAC_2919</name>
</gene>
<dbReference type="AlphaFoldDB" id="A0AAV5SH68"/>